<sequence>MKKVETIVQFDASSYAARGHSLSRMHCTIQTVTYIITIQQFKILIIIHTTLNNLNSCWPLA</sequence>
<proteinExistence type="predicted"/>
<dbReference type="AlphaFoldDB" id="A0ABD2B8G9"/>
<evidence type="ECO:0000313" key="1">
    <source>
        <dbReference type="EMBL" id="KAL2729007.1"/>
    </source>
</evidence>
<organism evidence="1 2">
    <name type="scientific">Vespula squamosa</name>
    <name type="common">Southern yellow jacket</name>
    <name type="synonym">Wasp</name>
    <dbReference type="NCBI Taxonomy" id="30214"/>
    <lineage>
        <taxon>Eukaryota</taxon>
        <taxon>Metazoa</taxon>
        <taxon>Ecdysozoa</taxon>
        <taxon>Arthropoda</taxon>
        <taxon>Hexapoda</taxon>
        <taxon>Insecta</taxon>
        <taxon>Pterygota</taxon>
        <taxon>Neoptera</taxon>
        <taxon>Endopterygota</taxon>
        <taxon>Hymenoptera</taxon>
        <taxon>Apocrita</taxon>
        <taxon>Aculeata</taxon>
        <taxon>Vespoidea</taxon>
        <taxon>Vespidae</taxon>
        <taxon>Vespinae</taxon>
        <taxon>Vespula</taxon>
    </lineage>
</organism>
<dbReference type="Proteomes" id="UP001607302">
    <property type="component" value="Unassembled WGS sequence"/>
</dbReference>
<keyword evidence="2" id="KW-1185">Reference proteome</keyword>
<accession>A0ABD2B8G9</accession>
<gene>
    <name evidence="1" type="ORF">V1478_006639</name>
</gene>
<dbReference type="EMBL" id="JAUDFV010000132">
    <property type="protein sequence ID" value="KAL2729007.1"/>
    <property type="molecule type" value="Genomic_DNA"/>
</dbReference>
<comment type="caution">
    <text evidence="1">The sequence shown here is derived from an EMBL/GenBank/DDBJ whole genome shotgun (WGS) entry which is preliminary data.</text>
</comment>
<name>A0ABD2B8G9_VESSQ</name>
<evidence type="ECO:0000313" key="2">
    <source>
        <dbReference type="Proteomes" id="UP001607302"/>
    </source>
</evidence>
<reference evidence="1 2" key="1">
    <citation type="journal article" date="2024" name="Ann. Entomol. Soc. Am.">
        <title>Genomic analyses of the southern and eastern yellowjacket wasps (Hymenoptera: Vespidae) reveal evolutionary signatures of social life.</title>
        <authorList>
            <person name="Catto M.A."/>
            <person name="Caine P.B."/>
            <person name="Orr S.E."/>
            <person name="Hunt B.G."/>
            <person name="Goodisman M.A.D."/>
        </authorList>
    </citation>
    <scope>NUCLEOTIDE SEQUENCE [LARGE SCALE GENOMIC DNA]</scope>
    <source>
        <strain evidence="1">233</strain>
        <tissue evidence="1">Head and thorax</tissue>
    </source>
</reference>
<protein>
    <submittedName>
        <fullName evidence="1">Uncharacterized protein</fullName>
    </submittedName>
</protein>